<dbReference type="AlphaFoldDB" id="A0A816T4I0"/>
<reference evidence="1" key="1">
    <citation type="submission" date="2021-01" db="EMBL/GenBank/DDBJ databases">
        <authorList>
            <consortium name="Genoscope - CEA"/>
            <person name="William W."/>
        </authorList>
    </citation>
    <scope>NUCLEOTIDE SEQUENCE</scope>
</reference>
<dbReference type="Proteomes" id="UP001295469">
    <property type="component" value="Chromosome A05"/>
</dbReference>
<sequence length="120" mass="14248">MTAKYKPSIFYLLKIRHVFRFERCFSYPLLWKRVERATEFMQGPSPVVHGTKISRRIALRLGCGEQSVEPNQKIRPYFLDITSRSVDRTHTQVSTMPLVSPDTWNLLLYFIVLFLYSFNR</sequence>
<accession>A0A816T4I0</accession>
<protein>
    <submittedName>
        <fullName evidence="1">(rape) hypothetical protein</fullName>
    </submittedName>
</protein>
<organism evidence="1">
    <name type="scientific">Brassica napus</name>
    <name type="common">Rape</name>
    <dbReference type="NCBI Taxonomy" id="3708"/>
    <lineage>
        <taxon>Eukaryota</taxon>
        <taxon>Viridiplantae</taxon>
        <taxon>Streptophyta</taxon>
        <taxon>Embryophyta</taxon>
        <taxon>Tracheophyta</taxon>
        <taxon>Spermatophyta</taxon>
        <taxon>Magnoliopsida</taxon>
        <taxon>eudicotyledons</taxon>
        <taxon>Gunneridae</taxon>
        <taxon>Pentapetalae</taxon>
        <taxon>rosids</taxon>
        <taxon>malvids</taxon>
        <taxon>Brassicales</taxon>
        <taxon>Brassicaceae</taxon>
        <taxon>Brassiceae</taxon>
        <taxon>Brassica</taxon>
    </lineage>
</organism>
<gene>
    <name evidence="1" type="ORF">DARMORV10_A05P14550.1</name>
</gene>
<name>A0A816T4I0_BRANA</name>
<evidence type="ECO:0000313" key="1">
    <source>
        <dbReference type="EMBL" id="CAF2096465.1"/>
    </source>
</evidence>
<dbReference type="EMBL" id="HG994359">
    <property type="protein sequence ID" value="CAF2096465.1"/>
    <property type="molecule type" value="Genomic_DNA"/>
</dbReference>
<proteinExistence type="predicted"/>